<dbReference type="AlphaFoldDB" id="A0A1A9VE64"/>
<dbReference type="InterPro" id="IPR015324">
    <property type="entry name" value="Ribosomal_Rsm22-like"/>
</dbReference>
<keyword evidence="6" id="KW-0496">Mitochondrion</keyword>
<evidence type="ECO:0000256" key="6">
    <source>
        <dbReference type="ARBA" id="ARBA00023128"/>
    </source>
</evidence>
<comment type="function">
    <text evidence="7">Mitochondrial ribosome (mitoribosome) assembly factor. Binds at the interface of the head and body domains of the mitochondrial small ribosomal subunit (mt-SSU), occluding the mRNA channel and preventing compaction of the head domain towards the body. Probable inactive methyltransferase: retains the characteristic folding and ability to bind S-adenosyl-L-methionine, but it probably lost its methyltransferase activity.</text>
</comment>
<keyword evidence="4" id="KW-0408">Iron</keyword>
<dbReference type="STRING" id="7395.A0A1A9VE64"/>
<evidence type="ECO:0000256" key="8">
    <source>
        <dbReference type="SAM" id="MobiDB-lite"/>
    </source>
</evidence>
<keyword evidence="2" id="KW-0479">Metal-binding</keyword>
<dbReference type="PANTHER" id="PTHR13184">
    <property type="entry name" value="37S RIBOSOMAL PROTEIN S22"/>
    <property type="match status" value="1"/>
</dbReference>
<comment type="subcellular location">
    <subcellularLocation>
        <location evidence="1">Mitochondrion</location>
    </subcellularLocation>
</comment>
<accession>A0A1A9VE64</accession>
<evidence type="ECO:0000313" key="10">
    <source>
        <dbReference type="Proteomes" id="UP000078200"/>
    </source>
</evidence>
<evidence type="ECO:0000256" key="4">
    <source>
        <dbReference type="ARBA" id="ARBA00023004"/>
    </source>
</evidence>
<dbReference type="Proteomes" id="UP000078200">
    <property type="component" value="Unassembled WGS sequence"/>
</dbReference>
<evidence type="ECO:0000256" key="1">
    <source>
        <dbReference type="ARBA" id="ARBA00004173"/>
    </source>
</evidence>
<dbReference type="GO" id="GO:0005763">
    <property type="term" value="C:mitochondrial small ribosomal subunit"/>
    <property type="evidence" value="ECO:0007669"/>
    <property type="project" value="TreeGrafter"/>
</dbReference>
<dbReference type="Pfam" id="PF09243">
    <property type="entry name" value="Rsm22"/>
    <property type="match status" value="1"/>
</dbReference>
<dbReference type="PANTHER" id="PTHR13184:SF5">
    <property type="entry name" value="METHYLTRANSFERASE-LIKE PROTEIN 17, MITOCHONDRIAL"/>
    <property type="match status" value="1"/>
</dbReference>
<organism evidence="9 10">
    <name type="scientific">Glossina austeni</name>
    <name type="common">Savannah tsetse fly</name>
    <dbReference type="NCBI Taxonomy" id="7395"/>
    <lineage>
        <taxon>Eukaryota</taxon>
        <taxon>Metazoa</taxon>
        <taxon>Ecdysozoa</taxon>
        <taxon>Arthropoda</taxon>
        <taxon>Hexapoda</taxon>
        <taxon>Insecta</taxon>
        <taxon>Pterygota</taxon>
        <taxon>Neoptera</taxon>
        <taxon>Endopterygota</taxon>
        <taxon>Diptera</taxon>
        <taxon>Brachycera</taxon>
        <taxon>Muscomorpha</taxon>
        <taxon>Hippoboscoidea</taxon>
        <taxon>Glossinidae</taxon>
        <taxon>Glossina</taxon>
    </lineage>
</organism>
<proteinExistence type="predicted"/>
<reference evidence="9" key="1">
    <citation type="submission" date="2020-05" db="UniProtKB">
        <authorList>
            <consortium name="EnsemblMetazoa"/>
        </authorList>
    </citation>
    <scope>IDENTIFICATION</scope>
    <source>
        <strain evidence="9">TTRI</strain>
    </source>
</reference>
<feature type="compositionally biased region" description="Polar residues" evidence="8">
    <location>
        <begin position="464"/>
        <end position="481"/>
    </location>
</feature>
<sequence length="489" mass="56253">MNLTIKRSTLIAHSCLLKHLVRRGTSKIAVEVEGDILNKLENEQLKPRKHPGVIKLSHIELPINIAKALQKVVGDYPVKALLEDTKKLNRFLSKRHPPPEPDEINMKMSRIIEEVNTVMPIEKISELNEVEKRKWQQRCDNLVRKRFSQRTYAWKPFVYGPYEAIVYALGRGAKEFAALKRILQEIATRDPDFKPNSYFDFGSGVGTGMWAVSTLWKSTLYEYFNVDSSRDMNDLSELILRDGEENHEIRLRNVFYRQFLPGLETKYDLVVCSYSLFELPSAKHRQDVLLNLWAKCDGYLIVVEEGTRRGSQLVNAARDLILSLDSPKLVGHIFAPPRFLLKCPHDKVCPRFSNLNDRTPCNFETLYEEPQQCKISQSSGVACYSYIILKKGLPQEANLSWPRIIRPTLVRSRHAICRMCTSEGKLQEVIFTQSKHGRFAYRCAKASRWGDRLPITIGEPFSTKEMSPHSTESKENTLTNSLDDRSRPI</sequence>
<keyword evidence="5" id="KW-0411">Iron-sulfur</keyword>
<dbReference type="VEuPathDB" id="VectorBase:GAUT034405"/>
<protein>
    <recommendedName>
        <fullName evidence="11">Methyltransferase-like protein 17, mitochondrial</fullName>
    </recommendedName>
</protein>
<evidence type="ECO:0000256" key="7">
    <source>
        <dbReference type="ARBA" id="ARBA00045681"/>
    </source>
</evidence>
<evidence type="ECO:0000256" key="2">
    <source>
        <dbReference type="ARBA" id="ARBA00022723"/>
    </source>
</evidence>
<dbReference type="GO" id="GO:0051536">
    <property type="term" value="F:iron-sulfur cluster binding"/>
    <property type="evidence" value="ECO:0007669"/>
    <property type="project" value="UniProtKB-KW"/>
</dbReference>
<dbReference type="InterPro" id="IPR029063">
    <property type="entry name" value="SAM-dependent_MTases_sf"/>
</dbReference>
<keyword evidence="10" id="KW-1185">Reference proteome</keyword>
<dbReference type="InterPro" id="IPR052571">
    <property type="entry name" value="Mt_RNA_Methyltransferase"/>
</dbReference>
<dbReference type="GO" id="GO:0003735">
    <property type="term" value="F:structural constituent of ribosome"/>
    <property type="evidence" value="ECO:0007669"/>
    <property type="project" value="TreeGrafter"/>
</dbReference>
<name>A0A1A9VE64_GLOAU</name>
<evidence type="ECO:0008006" key="11">
    <source>
        <dbReference type="Google" id="ProtNLM"/>
    </source>
</evidence>
<dbReference type="GO" id="GO:0006412">
    <property type="term" value="P:translation"/>
    <property type="evidence" value="ECO:0007669"/>
    <property type="project" value="InterPro"/>
</dbReference>
<dbReference type="GO" id="GO:0046872">
    <property type="term" value="F:metal ion binding"/>
    <property type="evidence" value="ECO:0007669"/>
    <property type="project" value="UniProtKB-KW"/>
</dbReference>
<dbReference type="SUPFAM" id="SSF53335">
    <property type="entry name" value="S-adenosyl-L-methionine-dependent methyltransferases"/>
    <property type="match status" value="1"/>
</dbReference>
<dbReference type="GO" id="GO:0008168">
    <property type="term" value="F:methyltransferase activity"/>
    <property type="evidence" value="ECO:0007669"/>
    <property type="project" value="InterPro"/>
</dbReference>
<evidence type="ECO:0000256" key="3">
    <source>
        <dbReference type="ARBA" id="ARBA00022946"/>
    </source>
</evidence>
<evidence type="ECO:0000256" key="5">
    <source>
        <dbReference type="ARBA" id="ARBA00023014"/>
    </source>
</evidence>
<evidence type="ECO:0000313" key="9">
    <source>
        <dbReference type="EnsemblMetazoa" id="GAUT034405-PA"/>
    </source>
</evidence>
<feature type="region of interest" description="Disordered" evidence="8">
    <location>
        <begin position="459"/>
        <end position="489"/>
    </location>
</feature>
<dbReference type="EnsemblMetazoa" id="GAUT034405-RA">
    <property type="protein sequence ID" value="GAUT034405-PA"/>
    <property type="gene ID" value="GAUT034405"/>
</dbReference>
<keyword evidence="3" id="KW-0809">Transit peptide</keyword>